<keyword evidence="5" id="KW-0963">Cytoplasm</keyword>
<keyword evidence="7 16" id="KW-0479">Metal-binding</keyword>
<organism evidence="18 19">
    <name type="scientific">Eleutherodactylus coqui</name>
    <name type="common">Puerto Rican coqui</name>
    <dbReference type="NCBI Taxonomy" id="57060"/>
    <lineage>
        <taxon>Eukaryota</taxon>
        <taxon>Metazoa</taxon>
        <taxon>Chordata</taxon>
        <taxon>Craniata</taxon>
        <taxon>Vertebrata</taxon>
        <taxon>Euteleostomi</taxon>
        <taxon>Amphibia</taxon>
        <taxon>Batrachia</taxon>
        <taxon>Anura</taxon>
        <taxon>Neobatrachia</taxon>
        <taxon>Hyloidea</taxon>
        <taxon>Eleutherodactylidae</taxon>
        <taxon>Eleutherodactylinae</taxon>
        <taxon>Eleutherodactylus</taxon>
        <taxon>Eleutherodactylus</taxon>
    </lineage>
</organism>
<protein>
    <recommendedName>
        <fullName evidence="3">LIM and SH3 domain protein 1</fullName>
    </recommendedName>
</protein>
<dbReference type="Gene3D" id="2.10.110.10">
    <property type="entry name" value="Cysteine Rich Protein"/>
    <property type="match status" value="1"/>
</dbReference>
<keyword evidence="10" id="KW-0007">Acetylation</keyword>
<comment type="subcellular location">
    <subcellularLocation>
        <location evidence="2">Cytoplasm</location>
        <location evidence="2">Cell cortex</location>
    </subcellularLocation>
    <subcellularLocation>
        <location evidence="1">Cytoplasm</location>
        <location evidence="1">Cytoskeleton</location>
    </subcellularLocation>
</comment>
<dbReference type="OrthoDB" id="191061at2759"/>
<keyword evidence="6" id="KW-0597">Phosphoprotein</keyword>
<dbReference type="GO" id="GO:0005938">
    <property type="term" value="C:cell cortex"/>
    <property type="evidence" value="ECO:0007669"/>
    <property type="project" value="UniProtKB-SubCell"/>
</dbReference>
<keyword evidence="19" id="KW-1185">Reference proteome</keyword>
<evidence type="ECO:0000256" key="1">
    <source>
        <dbReference type="ARBA" id="ARBA00004245"/>
    </source>
</evidence>
<dbReference type="InterPro" id="IPR001781">
    <property type="entry name" value="Znf_LIM"/>
</dbReference>
<dbReference type="GO" id="GO:0051015">
    <property type="term" value="F:actin filament binding"/>
    <property type="evidence" value="ECO:0007669"/>
    <property type="project" value="TreeGrafter"/>
</dbReference>
<evidence type="ECO:0000256" key="2">
    <source>
        <dbReference type="ARBA" id="ARBA00004544"/>
    </source>
</evidence>
<dbReference type="GO" id="GO:0006811">
    <property type="term" value="P:monoatomic ion transport"/>
    <property type="evidence" value="ECO:0007669"/>
    <property type="project" value="UniProtKB-KW"/>
</dbReference>
<evidence type="ECO:0000256" key="7">
    <source>
        <dbReference type="ARBA" id="ARBA00022723"/>
    </source>
</evidence>
<feature type="non-terminal residue" evidence="18">
    <location>
        <position position="85"/>
    </location>
</feature>
<evidence type="ECO:0000256" key="14">
    <source>
        <dbReference type="ARBA" id="ARBA00023212"/>
    </source>
</evidence>
<evidence type="ECO:0000256" key="15">
    <source>
        <dbReference type="ARBA" id="ARBA00025477"/>
    </source>
</evidence>
<evidence type="ECO:0000256" key="10">
    <source>
        <dbReference type="ARBA" id="ARBA00022990"/>
    </source>
</evidence>
<proteinExistence type="predicted"/>
<gene>
    <name evidence="18" type="ORF">GDO78_020322</name>
</gene>
<keyword evidence="9 16" id="KW-0862">Zinc</keyword>
<evidence type="ECO:0000256" key="3">
    <source>
        <dbReference type="ARBA" id="ARBA00020662"/>
    </source>
</evidence>
<dbReference type="GO" id="GO:0005856">
    <property type="term" value="C:cytoskeleton"/>
    <property type="evidence" value="ECO:0007669"/>
    <property type="project" value="UniProtKB-SubCell"/>
</dbReference>
<evidence type="ECO:0000256" key="9">
    <source>
        <dbReference type="ARBA" id="ARBA00022833"/>
    </source>
</evidence>
<comment type="function">
    <text evidence="15">Plays an important role in the regulation of dynamic actin-based, cytoskeletal activities. Agonist-dependent changes in LASP1 phosphorylation may also serve to regulate actin-associated ion transport activities, not only in the parietal cell but also in certain other F-actin-rich secretory epithelial cell types.</text>
</comment>
<evidence type="ECO:0000259" key="17">
    <source>
        <dbReference type="PROSITE" id="PS50023"/>
    </source>
</evidence>
<keyword evidence="14" id="KW-0206">Cytoskeleton</keyword>
<evidence type="ECO:0000256" key="12">
    <source>
        <dbReference type="ARBA" id="ARBA00023065"/>
    </source>
</evidence>
<evidence type="ECO:0000256" key="6">
    <source>
        <dbReference type="ARBA" id="ARBA00022553"/>
    </source>
</evidence>
<dbReference type="EMBL" id="WNTK01004888">
    <property type="protein sequence ID" value="KAG9464201.1"/>
    <property type="molecule type" value="Genomic_DNA"/>
</dbReference>
<dbReference type="Pfam" id="PF00412">
    <property type="entry name" value="LIM"/>
    <property type="match status" value="1"/>
</dbReference>
<evidence type="ECO:0000313" key="19">
    <source>
        <dbReference type="Proteomes" id="UP000770717"/>
    </source>
</evidence>
<sequence>MNVVPCARCGYGVYPAEKISCIDQVWHKACFHCEVCKMILSVNNFVSFQKKPFCQAHNPKINTFTSVYETPVNIHVKKQSETFSE</sequence>
<dbReference type="PROSITE" id="PS00478">
    <property type="entry name" value="LIM_DOMAIN_1"/>
    <property type="match status" value="1"/>
</dbReference>
<evidence type="ECO:0000256" key="13">
    <source>
        <dbReference type="ARBA" id="ARBA00023203"/>
    </source>
</evidence>
<evidence type="ECO:0000256" key="8">
    <source>
        <dbReference type="ARBA" id="ARBA00022737"/>
    </source>
</evidence>
<accession>A0A8J6ECD7</accession>
<keyword evidence="13" id="KW-0009">Actin-binding</keyword>
<name>A0A8J6ECD7_ELECQ</name>
<evidence type="ECO:0000256" key="16">
    <source>
        <dbReference type="PROSITE-ProRule" id="PRU00125"/>
    </source>
</evidence>
<dbReference type="InterPro" id="IPR051759">
    <property type="entry name" value="LIM-SH3_domain_protein"/>
</dbReference>
<keyword evidence="11 16" id="KW-0440">LIM domain</keyword>
<evidence type="ECO:0000256" key="11">
    <source>
        <dbReference type="ARBA" id="ARBA00023038"/>
    </source>
</evidence>
<keyword evidence="4" id="KW-0813">Transport</keyword>
<dbReference type="FunFam" id="2.10.110.10:FF:000110">
    <property type="entry name" value="Nebulin related anchoring protein"/>
    <property type="match status" value="1"/>
</dbReference>
<dbReference type="PANTHER" id="PTHR46218:SF2">
    <property type="entry name" value="LIM AND SH3 DOMAIN PROTEIN 1"/>
    <property type="match status" value="1"/>
</dbReference>
<dbReference type="PANTHER" id="PTHR46218">
    <property type="entry name" value="LASP"/>
    <property type="match status" value="1"/>
</dbReference>
<evidence type="ECO:0000256" key="5">
    <source>
        <dbReference type="ARBA" id="ARBA00022490"/>
    </source>
</evidence>
<dbReference type="AlphaFoldDB" id="A0A8J6ECD7"/>
<dbReference type="SMART" id="SM00132">
    <property type="entry name" value="LIM"/>
    <property type="match status" value="1"/>
</dbReference>
<evidence type="ECO:0000313" key="18">
    <source>
        <dbReference type="EMBL" id="KAG9464201.1"/>
    </source>
</evidence>
<dbReference type="Proteomes" id="UP000770717">
    <property type="component" value="Unassembled WGS sequence"/>
</dbReference>
<comment type="caution">
    <text evidence="18">The sequence shown here is derived from an EMBL/GenBank/DDBJ whole genome shotgun (WGS) entry which is preliminary data.</text>
</comment>
<keyword evidence="12" id="KW-0406">Ion transport</keyword>
<dbReference type="SUPFAM" id="SSF57716">
    <property type="entry name" value="Glucocorticoid receptor-like (DNA-binding domain)"/>
    <property type="match status" value="1"/>
</dbReference>
<evidence type="ECO:0000256" key="4">
    <source>
        <dbReference type="ARBA" id="ARBA00022448"/>
    </source>
</evidence>
<feature type="domain" description="LIM zinc-binding" evidence="17">
    <location>
        <begin position="4"/>
        <end position="64"/>
    </location>
</feature>
<keyword evidence="8" id="KW-0677">Repeat</keyword>
<reference evidence="18" key="1">
    <citation type="thesis" date="2020" institute="ProQuest LLC" country="789 East Eisenhower Parkway, Ann Arbor, MI, USA">
        <title>Comparative Genomics and Chromosome Evolution.</title>
        <authorList>
            <person name="Mudd A.B."/>
        </authorList>
    </citation>
    <scope>NUCLEOTIDE SEQUENCE</scope>
    <source>
        <strain evidence="18">HN-11 Male</strain>
        <tissue evidence="18">Kidney and liver</tissue>
    </source>
</reference>
<dbReference type="GO" id="GO:0005925">
    <property type="term" value="C:focal adhesion"/>
    <property type="evidence" value="ECO:0007669"/>
    <property type="project" value="TreeGrafter"/>
</dbReference>
<dbReference type="PROSITE" id="PS50023">
    <property type="entry name" value="LIM_DOMAIN_2"/>
    <property type="match status" value="1"/>
</dbReference>
<dbReference type="GO" id="GO:0046872">
    <property type="term" value="F:metal ion binding"/>
    <property type="evidence" value="ECO:0007669"/>
    <property type="project" value="UniProtKB-KW"/>
</dbReference>